<dbReference type="SMART" id="SM01039">
    <property type="entry name" value="BRICHOS"/>
    <property type="match status" value="1"/>
</dbReference>
<keyword evidence="4" id="KW-1185">Reference proteome</keyword>
<dbReference type="InParanoid" id="A0A6P7YL44"/>
<dbReference type="PANTHER" id="PTHR16483">
    <property type="entry name" value="GASTROKINE 1"/>
    <property type="match status" value="1"/>
</dbReference>
<keyword evidence="1" id="KW-1015">Disulfide bond</keyword>
<dbReference type="RefSeq" id="XP_030068147.1">
    <property type="nucleotide sequence ID" value="XM_030212287.1"/>
</dbReference>
<reference evidence="5" key="1">
    <citation type="submission" date="2025-08" db="UniProtKB">
        <authorList>
            <consortium name="RefSeq"/>
        </authorList>
    </citation>
    <scope>IDENTIFICATION</scope>
</reference>
<keyword evidence="2" id="KW-0812">Transmembrane</keyword>
<dbReference type="GeneID" id="115476115"/>
<accession>A0A6P7YL44</accession>
<keyword evidence="2" id="KW-0472">Membrane</keyword>
<dbReference type="KEGG" id="muo:115476115"/>
<gene>
    <name evidence="5" type="primary">BRICD5</name>
</gene>
<dbReference type="Proteomes" id="UP000515156">
    <property type="component" value="Chromosome 8"/>
</dbReference>
<evidence type="ECO:0000313" key="5">
    <source>
        <dbReference type="RefSeq" id="XP_030068147.1"/>
    </source>
</evidence>
<proteinExistence type="predicted"/>
<evidence type="ECO:0000256" key="2">
    <source>
        <dbReference type="SAM" id="Phobius"/>
    </source>
</evidence>
<dbReference type="CTD" id="283870"/>
<evidence type="ECO:0000259" key="3">
    <source>
        <dbReference type="PROSITE" id="PS50869"/>
    </source>
</evidence>
<dbReference type="OrthoDB" id="8770254at2759"/>
<dbReference type="Pfam" id="PF04089">
    <property type="entry name" value="BRICHOS"/>
    <property type="match status" value="1"/>
</dbReference>
<keyword evidence="2" id="KW-1133">Transmembrane helix</keyword>
<sequence>MAEERQHPRRVLWAFLALSLCFMITGVTIAALLGVKDNKTQPVLQIVQITFKNHQGSQTSQSAFADRTMNTVTYHITSQTNRSFVVLFDSTHGFVSYKPVEENACFLRKMEPRDLENIQLILNVSEHREEQMLLQNNKTKYFREFLGILRGRRVNPEVVGNAVQSLCDQLPIYWVKRVDGPGKQRLIYLCIDICFPSNICMSVCFYYLPE</sequence>
<dbReference type="AlphaFoldDB" id="A0A6P7YL44"/>
<feature type="domain" description="BRICHOS" evidence="3">
    <location>
        <begin position="78"/>
        <end position="175"/>
    </location>
</feature>
<evidence type="ECO:0000313" key="4">
    <source>
        <dbReference type="Proteomes" id="UP000515156"/>
    </source>
</evidence>
<evidence type="ECO:0000256" key="1">
    <source>
        <dbReference type="ARBA" id="ARBA00023157"/>
    </source>
</evidence>
<dbReference type="PROSITE" id="PS50869">
    <property type="entry name" value="BRICHOS"/>
    <property type="match status" value="1"/>
</dbReference>
<organism evidence="4 5">
    <name type="scientific">Microcaecilia unicolor</name>
    <dbReference type="NCBI Taxonomy" id="1415580"/>
    <lineage>
        <taxon>Eukaryota</taxon>
        <taxon>Metazoa</taxon>
        <taxon>Chordata</taxon>
        <taxon>Craniata</taxon>
        <taxon>Vertebrata</taxon>
        <taxon>Euteleostomi</taxon>
        <taxon>Amphibia</taxon>
        <taxon>Gymnophiona</taxon>
        <taxon>Siphonopidae</taxon>
        <taxon>Microcaecilia</taxon>
    </lineage>
</organism>
<name>A0A6P7YL44_9AMPH</name>
<protein>
    <submittedName>
        <fullName evidence="5">BRICHOS domain-containing protein 5</fullName>
    </submittedName>
</protein>
<dbReference type="Gene3D" id="3.30.390.150">
    <property type="match status" value="1"/>
</dbReference>
<dbReference type="FunCoup" id="A0A6P7YL44">
    <property type="interactions" value="156"/>
</dbReference>
<dbReference type="InterPro" id="IPR007084">
    <property type="entry name" value="BRICHOS_dom"/>
</dbReference>
<feature type="transmembrane region" description="Helical" evidence="2">
    <location>
        <begin position="12"/>
        <end position="35"/>
    </location>
</feature>
<dbReference type="InterPro" id="IPR051772">
    <property type="entry name" value="Gastrokine"/>
</dbReference>